<protein>
    <submittedName>
        <fullName evidence="1">Uncharacterized protein</fullName>
    </submittedName>
</protein>
<organism evidence="1">
    <name type="scientific">Arundo donax</name>
    <name type="common">Giant reed</name>
    <name type="synonym">Donax arundinaceus</name>
    <dbReference type="NCBI Taxonomy" id="35708"/>
    <lineage>
        <taxon>Eukaryota</taxon>
        <taxon>Viridiplantae</taxon>
        <taxon>Streptophyta</taxon>
        <taxon>Embryophyta</taxon>
        <taxon>Tracheophyta</taxon>
        <taxon>Spermatophyta</taxon>
        <taxon>Magnoliopsida</taxon>
        <taxon>Liliopsida</taxon>
        <taxon>Poales</taxon>
        <taxon>Poaceae</taxon>
        <taxon>PACMAD clade</taxon>
        <taxon>Arundinoideae</taxon>
        <taxon>Arundineae</taxon>
        <taxon>Arundo</taxon>
    </lineage>
</organism>
<reference evidence="1" key="1">
    <citation type="submission" date="2014-09" db="EMBL/GenBank/DDBJ databases">
        <authorList>
            <person name="Magalhaes I.L.F."/>
            <person name="Oliveira U."/>
            <person name="Santos F.R."/>
            <person name="Vidigal T.H.D.A."/>
            <person name="Brescovit A.D."/>
            <person name="Santos A.J."/>
        </authorList>
    </citation>
    <scope>NUCLEOTIDE SEQUENCE</scope>
    <source>
        <tissue evidence="1">Shoot tissue taken approximately 20 cm above the soil surface</tissue>
    </source>
</reference>
<accession>A0A0A9CGN0</accession>
<dbReference type="EMBL" id="GBRH01227253">
    <property type="protein sequence ID" value="JAD70642.1"/>
    <property type="molecule type" value="Transcribed_RNA"/>
</dbReference>
<evidence type="ECO:0000313" key="1">
    <source>
        <dbReference type="EMBL" id="JAD70642.1"/>
    </source>
</evidence>
<name>A0A0A9CGN0_ARUDO</name>
<proteinExistence type="predicted"/>
<dbReference type="AlphaFoldDB" id="A0A0A9CGN0"/>
<reference evidence="1" key="2">
    <citation type="journal article" date="2015" name="Data Brief">
        <title>Shoot transcriptome of the giant reed, Arundo donax.</title>
        <authorList>
            <person name="Barrero R.A."/>
            <person name="Guerrero F.D."/>
            <person name="Moolhuijzen P."/>
            <person name="Goolsby J.A."/>
            <person name="Tidwell J."/>
            <person name="Bellgard S.E."/>
            <person name="Bellgard M.I."/>
        </authorList>
    </citation>
    <scope>NUCLEOTIDE SEQUENCE</scope>
    <source>
        <tissue evidence="1">Shoot tissue taken approximately 20 cm above the soil surface</tissue>
    </source>
</reference>
<sequence length="47" mass="5335">MFTFVCAVVILGFDKQSILHSYSGDYLYKPITIGNSLCTSRLLCFLR</sequence>